<feature type="region of interest" description="Disordered" evidence="1">
    <location>
        <begin position="106"/>
        <end position="128"/>
    </location>
</feature>
<protein>
    <submittedName>
        <fullName evidence="2">Uncharacterized protein</fullName>
    </submittedName>
</protein>
<name>A0A484BGL8_DRONA</name>
<feature type="compositionally biased region" description="Acidic residues" evidence="1">
    <location>
        <begin position="331"/>
        <end position="343"/>
    </location>
</feature>
<comment type="caution">
    <text evidence="2">The sequence shown here is derived from an EMBL/GenBank/DDBJ whole genome shotgun (WGS) entry which is preliminary data.</text>
</comment>
<dbReference type="OMA" id="MDTSVFY"/>
<feature type="compositionally biased region" description="Polar residues" evidence="1">
    <location>
        <begin position="313"/>
        <end position="325"/>
    </location>
</feature>
<feature type="region of interest" description="Disordered" evidence="1">
    <location>
        <begin position="313"/>
        <end position="343"/>
    </location>
</feature>
<keyword evidence="3" id="KW-1185">Reference proteome</keyword>
<proteinExistence type="predicted"/>
<sequence length="491" mass="56512">MIGARTTRQASAIAVKPRLSRSVRHPCYTLKRPFVFQVRKSLVEYVDEDLLEMNTSVFYQRIYILAKNVEQKRESELQPAEVTAGLAQSNVDVDAALTAEGMADEDQHYSEVATPEVPETAQTPHASGVGAHLSVKIKDFVETEAETLTHTFRFDKEEVEGDAVEDEEQAEPEPEIVEQPKDVFNYFTEMLQELHAKCRELIYSHDPLCGLVLYMNDYTMMMLESCEDMIGIFCAKLLERIPEYWQNHRVFHIEDHIKELYTRQLVFRRIPAAFLNEKFPPSTPTDEYLMGKQHLIIKEKLFTICSLISESMNPPKLSKSQQDASLKTEGTEIDEVEGESEEETVQQISQPLSQMQRLTVAISETLPTDIFRKWLPEIQRIELVLASTRFYYTLEEFCGLYGQVPYRPDDDGAFWPIQNNFTPANIYRRSPFDINLTFAEYAAEMNRRLQEEQEKHKAELEAAAEAEANAAAQTQSQDKPQKPKEEEEPEE</sequence>
<reference evidence="2 3" key="1">
    <citation type="journal article" date="2019" name="J. Hered.">
        <title>An Improved Genome Assembly for Drosophila navojoa, the Basal Species in the mojavensis Cluster.</title>
        <authorList>
            <person name="Vanderlinde T."/>
            <person name="Dupim E.G."/>
            <person name="Nazario-Yepiz N.O."/>
            <person name="Carvalho A.B."/>
        </authorList>
    </citation>
    <scope>NUCLEOTIDE SEQUENCE [LARGE SCALE GENOMIC DNA]</scope>
    <source>
        <strain evidence="2">Navoj_Jal97</strain>
        <tissue evidence="2">Whole organism</tissue>
    </source>
</reference>
<feature type="compositionally biased region" description="Low complexity" evidence="1">
    <location>
        <begin position="461"/>
        <end position="472"/>
    </location>
</feature>
<feature type="region of interest" description="Disordered" evidence="1">
    <location>
        <begin position="450"/>
        <end position="491"/>
    </location>
</feature>
<dbReference type="Proteomes" id="UP000295192">
    <property type="component" value="Unassembled WGS sequence"/>
</dbReference>
<dbReference type="AlphaFoldDB" id="A0A484BGL8"/>
<feature type="compositionally biased region" description="Basic and acidic residues" evidence="1">
    <location>
        <begin position="450"/>
        <end position="460"/>
    </location>
</feature>
<dbReference type="OrthoDB" id="548795at2759"/>
<evidence type="ECO:0000313" key="2">
    <source>
        <dbReference type="EMBL" id="TDG47180.1"/>
    </source>
</evidence>
<organism evidence="2 3">
    <name type="scientific">Drosophila navojoa</name>
    <name type="common">Fruit fly</name>
    <dbReference type="NCBI Taxonomy" id="7232"/>
    <lineage>
        <taxon>Eukaryota</taxon>
        <taxon>Metazoa</taxon>
        <taxon>Ecdysozoa</taxon>
        <taxon>Arthropoda</taxon>
        <taxon>Hexapoda</taxon>
        <taxon>Insecta</taxon>
        <taxon>Pterygota</taxon>
        <taxon>Neoptera</taxon>
        <taxon>Endopterygota</taxon>
        <taxon>Diptera</taxon>
        <taxon>Brachycera</taxon>
        <taxon>Muscomorpha</taxon>
        <taxon>Ephydroidea</taxon>
        <taxon>Drosophilidae</taxon>
        <taxon>Drosophila</taxon>
    </lineage>
</organism>
<accession>A0A484BGL8</accession>
<evidence type="ECO:0000256" key="1">
    <source>
        <dbReference type="SAM" id="MobiDB-lite"/>
    </source>
</evidence>
<dbReference type="EMBL" id="LSRL02000048">
    <property type="protein sequence ID" value="TDG47180.1"/>
    <property type="molecule type" value="Genomic_DNA"/>
</dbReference>
<dbReference type="KEGG" id="dnv:108650170"/>
<gene>
    <name evidence="2" type="ORF">AWZ03_006445</name>
</gene>
<evidence type="ECO:0000313" key="3">
    <source>
        <dbReference type="Proteomes" id="UP000295192"/>
    </source>
</evidence>